<evidence type="ECO:0000313" key="1">
    <source>
        <dbReference type="EMBL" id="DAE20443.1"/>
    </source>
</evidence>
<protein>
    <submittedName>
        <fullName evidence="1">Uncharacterized protein</fullName>
    </submittedName>
</protein>
<dbReference type="EMBL" id="BK015694">
    <property type="protein sequence ID" value="DAE20443.1"/>
    <property type="molecule type" value="Genomic_DNA"/>
</dbReference>
<proteinExistence type="predicted"/>
<accession>A0A8S5QNP8</accession>
<organism evidence="1">
    <name type="scientific">Siphoviridae sp. cttOT32</name>
    <dbReference type="NCBI Taxonomy" id="2826493"/>
    <lineage>
        <taxon>Viruses</taxon>
        <taxon>Duplodnaviria</taxon>
        <taxon>Heunggongvirae</taxon>
        <taxon>Uroviricota</taxon>
        <taxon>Caudoviricetes</taxon>
    </lineage>
</organism>
<sequence length="318" mass="35043">MAFTFSDLNKLNIDSLADVISLTLGLEGELSNGVTVLAGIEKGKPILTFTATDKAVRRSAGCDSEYKYSALQDKVKYYDHAQIELPIVVCLQDLWGKMVAKGVHLSADFDQTQLAAFMQNEILKVLEADMLRLVWLDGLKTTDTAGEYTVFKNGGIIKQMQASTESIKALVPSGAGANVLECLKWCIDNQRPDQLDDSEFYVSSNIMRAYKDLVEAKDNHLAQANMENGKPAYYFEGYKVNELRHVSNSAKGDALTVQSFIAFSPKTNIQLALEDASLTIDPFIRDAKDRKYYSTTVFAADAMLAVPQYLKLCTAAGV</sequence>
<reference evidence="1" key="1">
    <citation type="journal article" date="2021" name="Proc. Natl. Acad. Sci. U.S.A.">
        <title>A Catalog of Tens of Thousands of Viruses from Human Metagenomes Reveals Hidden Associations with Chronic Diseases.</title>
        <authorList>
            <person name="Tisza M.J."/>
            <person name="Buck C.B."/>
        </authorList>
    </citation>
    <scope>NUCLEOTIDE SEQUENCE</scope>
    <source>
        <strain evidence="1">CttOT32</strain>
    </source>
</reference>
<name>A0A8S5QNP8_9CAUD</name>